<gene>
    <name evidence="1" type="ORF">TTEB3V08_LOCUS3357</name>
</gene>
<dbReference type="GO" id="GO:0006412">
    <property type="term" value="P:translation"/>
    <property type="evidence" value="ECO:0007669"/>
    <property type="project" value="TreeGrafter"/>
</dbReference>
<dbReference type="PANTHER" id="PTHR34095">
    <property type="entry name" value="39S RIBOSOMAL PROTEIN L55, MITOCHONDRIAL"/>
    <property type="match status" value="1"/>
</dbReference>
<dbReference type="InterPro" id="IPR018615">
    <property type="entry name" value="Ribosomal_mL55"/>
</dbReference>
<dbReference type="AlphaFoldDB" id="A0A7R9FMQ5"/>
<dbReference type="Pfam" id="PF09776">
    <property type="entry name" value="Mitoc_L55"/>
    <property type="match status" value="1"/>
</dbReference>
<evidence type="ECO:0000313" key="1">
    <source>
        <dbReference type="EMBL" id="CAD7455277.1"/>
    </source>
</evidence>
<reference evidence="1" key="1">
    <citation type="submission" date="2020-11" db="EMBL/GenBank/DDBJ databases">
        <authorList>
            <person name="Tran Van P."/>
        </authorList>
    </citation>
    <scope>NUCLEOTIDE SEQUENCE</scope>
</reference>
<dbReference type="Gene3D" id="6.20.130.20">
    <property type="entry name" value="Mitochondrial ribosomal protein L55"/>
    <property type="match status" value="1"/>
</dbReference>
<dbReference type="InterPro" id="IPR044884">
    <property type="entry name" value="Ribosomal_mL55_sf"/>
</dbReference>
<proteinExistence type="predicted"/>
<evidence type="ECO:0008006" key="2">
    <source>
        <dbReference type="Google" id="ProtNLM"/>
    </source>
</evidence>
<dbReference type="PANTHER" id="PTHR34095:SF1">
    <property type="entry name" value="LARGE RIBOSOMAL SUBUNIT PROTEIN ML55"/>
    <property type="match status" value="1"/>
</dbReference>
<sequence length="148" mass="17146">MTLSTGRIQDSSVEEQRHAKPKVLALTPVSRRAFHPERLVHLSGSRTCVQTIAPRRDLNCNTASICKIHRAIYARTYPTMLVLPDGSSVNIRYHEPRKIIKLPLDLSTLTEEELKKRLERRKPKKKVTIIEEIEDNFDANKYIKFIKK</sequence>
<dbReference type="GO" id="GO:0003735">
    <property type="term" value="F:structural constituent of ribosome"/>
    <property type="evidence" value="ECO:0007669"/>
    <property type="project" value="InterPro"/>
</dbReference>
<name>A0A7R9FMQ5_9NEOP</name>
<protein>
    <recommendedName>
        <fullName evidence="2">Ribosomal protein L55</fullName>
    </recommendedName>
</protein>
<accession>A0A7R9FMQ5</accession>
<organism evidence="1">
    <name type="scientific">Timema tahoe</name>
    <dbReference type="NCBI Taxonomy" id="61484"/>
    <lineage>
        <taxon>Eukaryota</taxon>
        <taxon>Metazoa</taxon>
        <taxon>Ecdysozoa</taxon>
        <taxon>Arthropoda</taxon>
        <taxon>Hexapoda</taxon>
        <taxon>Insecta</taxon>
        <taxon>Pterygota</taxon>
        <taxon>Neoptera</taxon>
        <taxon>Polyneoptera</taxon>
        <taxon>Phasmatodea</taxon>
        <taxon>Timematodea</taxon>
        <taxon>Timematoidea</taxon>
        <taxon>Timematidae</taxon>
        <taxon>Timema</taxon>
    </lineage>
</organism>
<dbReference type="GO" id="GO:0005762">
    <property type="term" value="C:mitochondrial large ribosomal subunit"/>
    <property type="evidence" value="ECO:0007669"/>
    <property type="project" value="InterPro"/>
</dbReference>
<dbReference type="EMBL" id="OE000867">
    <property type="protein sequence ID" value="CAD7455277.1"/>
    <property type="molecule type" value="Genomic_DNA"/>
</dbReference>